<name>A0A6L4WYR5_9BIFI</name>
<dbReference type="GO" id="GO:0030313">
    <property type="term" value="C:cell envelope"/>
    <property type="evidence" value="ECO:0007669"/>
    <property type="project" value="UniProtKB-SubCell"/>
</dbReference>
<evidence type="ECO:0000313" key="8">
    <source>
        <dbReference type="Proteomes" id="UP000469943"/>
    </source>
</evidence>
<keyword evidence="3" id="KW-0813">Transport</keyword>
<evidence type="ECO:0000256" key="3">
    <source>
        <dbReference type="ARBA" id="ARBA00022448"/>
    </source>
</evidence>
<dbReference type="OrthoDB" id="2060074at2"/>
<evidence type="ECO:0000313" key="9">
    <source>
        <dbReference type="Proteomes" id="UP000482084"/>
    </source>
</evidence>
<gene>
    <name evidence="6" type="ORF">DSM100688_1807</name>
    <name evidence="7" type="ORF">GFD24_06960</name>
</gene>
<dbReference type="EMBL" id="WHZX01000004">
    <property type="protein sequence ID" value="NEG71942.1"/>
    <property type="molecule type" value="Genomic_DNA"/>
</dbReference>
<comment type="subcellular location">
    <subcellularLocation>
        <location evidence="1">Cell envelope</location>
    </subcellularLocation>
</comment>
<dbReference type="Proteomes" id="UP000482084">
    <property type="component" value="Unassembled WGS sequence"/>
</dbReference>
<accession>A0A6L4WYR5</accession>
<dbReference type="AlphaFoldDB" id="A0A6L4WYR5"/>
<dbReference type="InterPro" id="IPR050490">
    <property type="entry name" value="Bact_solute-bd_prot1"/>
</dbReference>
<evidence type="ECO:0000256" key="5">
    <source>
        <dbReference type="SAM" id="SignalP"/>
    </source>
</evidence>
<evidence type="ECO:0000256" key="2">
    <source>
        <dbReference type="ARBA" id="ARBA00008520"/>
    </source>
</evidence>
<organism evidence="6 9">
    <name type="scientific">Bifidobacterium ramosum</name>
    <dbReference type="NCBI Taxonomy" id="1798158"/>
    <lineage>
        <taxon>Bacteria</taxon>
        <taxon>Bacillati</taxon>
        <taxon>Actinomycetota</taxon>
        <taxon>Actinomycetes</taxon>
        <taxon>Bifidobacteriales</taxon>
        <taxon>Bifidobacteriaceae</taxon>
        <taxon>Bifidobacterium</taxon>
    </lineage>
</organism>
<dbReference type="PANTHER" id="PTHR43649">
    <property type="entry name" value="ARABINOSE-BINDING PROTEIN-RELATED"/>
    <property type="match status" value="1"/>
</dbReference>
<feature type="signal peptide" evidence="5">
    <location>
        <begin position="1"/>
        <end position="24"/>
    </location>
</feature>
<comment type="caution">
    <text evidence="6">The sequence shown here is derived from an EMBL/GenBank/DDBJ whole genome shotgun (WGS) entry which is preliminary data.</text>
</comment>
<feature type="chain" id="PRO_5038251628" evidence="5">
    <location>
        <begin position="25"/>
        <end position="415"/>
    </location>
</feature>
<protein>
    <submittedName>
        <fullName evidence="6 7">Extracellular solute-binding protein</fullName>
    </submittedName>
</protein>
<keyword evidence="4 5" id="KW-0732">Signal</keyword>
<dbReference type="RefSeq" id="WP_152358823.1">
    <property type="nucleotide sequence ID" value="NZ_WBSM01000010.1"/>
</dbReference>
<evidence type="ECO:0000256" key="1">
    <source>
        <dbReference type="ARBA" id="ARBA00004196"/>
    </source>
</evidence>
<comment type="similarity">
    <text evidence="2">Belongs to the bacterial solute-binding protein 1 family.</text>
</comment>
<dbReference type="EMBL" id="WBSM01000010">
    <property type="protein sequence ID" value="KAB8287232.1"/>
    <property type="molecule type" value="Genomic_DNA"/>
</dbReference>
<dbReference type="Proteomes" id="UP000469943">
    <property type="component" value="Unassembled WGS sequence"/>
</dbReference>
<evidence type="ECO:0000256" key="4">
    <source>
        <dbReference type="ARBA" id="ARBA00022729"/>
    </source>
</evidence>
<reference evidence="6 9" key="2">
    <citation type="submission" date="2019-10" db="EMBL/GenBank/DDBJ databases">
        <title>Characterization of the phylogenetic diversity of two novel species belonging to the genus Bifidobacterium: Bifidobacterium cebidarum sp. nov. and Bifidobacterium leontopitheci sp. nov.</title>
        <authorList>
            <person name="Lugli G.A."/>
            <person name="Duranti S."/>
            <person name="Milani C."/>
            <person name="Turroni F."/>
            <person name="Ventura M."/>
        </authorList>
    </citation>
    <scope>NUCLEOTIDE SEQUENCE [LARGE SCALE GENOMIC DNA]</scope>
    <source>
        <strain evidence="6 9">DSM 100688</strain>
    </source>
</reference>
<proteinExistence type="inferred from homology"/>
<sequence length="415" mass="45177">MKRNNLVKMTVAAVAAVATIAPMAACGSTGSADGKTTLTMFTWDNDEAMKPYIEAFEKKYPNIKVDQSSAPNNGDKDSILNQRLSGGQAPDVFTLGYAGDDSKVTGGYTMDITNEPFVEKMSDANKAYESKDGKVYGVSVTSWESGIVYNKDLLKKVGADGIPSTWDEFLALCKKLKDAGITPFLEHIDETPHLVAACVGGKFAKEGNTDGDLSIINGKTTFTKEYTDCLDQWYQLYDQGLESRDSVGVSGDQIVQQFNAGELAMFITGAWDFTKLNEGGQHWKMGLVPTFDGGEANYGAGSPSPGYAIYSKTKHADAAKKWLEFMISKEALDLQAKAGNIVTVKGYTQDVDPGYTDVYKNGLQASKYYLPVNDWGPKKNAINTEWTAQFQLLVQGQQTPKQTAENMDAKLKSLS</sequence>
<dbReference type="SUPFAM" id="SSF53850">
    <property type="entry name" value="Periplasmic binding protein-like II"/>
    <property type="match status" value="1"/>
</dbReference>
<evidence type="ECO:0000313" key="7">
    <source>
        <dbReference type="EMBL" id="NEG71942.1"/>
    </source>
</evidence>
<reference evidence="7 8" key="1">
    <citation type="submission" date="2019-10" db="EMBL/GenBank/DDBJ databases">
        <title>Bifidobacterium from non-human primates.</title>
        <authorList>
            <person name="Modesto M."/>
        </authorList>
    </citation>
    <scope>NUCLEOTIDE SEQUENCE [LARGE SCALE GENOMIC DNA]</scope>
    <source>
        <strain evidence="7 8">TREM</strain>
    </source>
</reference>
<dbReference type="Gene3D" id="3.40.190.10">
    <property type="entry name" value="Periplasmic binding protein-like II"/>
    <property type="match status" value="2"/>
</dbReference>
<dbReference type="Pfam" id="PF01547">
    <property type="entry name" value="SBP_bac_1"/>
    <property type="match status" value="1"/>
</dbReference>
<dbReference type="PANTHER" id="PTHR43649:SF31">
    <property type="entry name" value="SN-GLYCEROL-3-PHOSPHATE-BINDING PERIPLASMIC PROTEIN UGPB"/>
    <property type="match status" value="1"/>
</dbReference>
<keyword evidence="9" id="KW-1185">Reference proteome</keyword>
<dbReference type="InterPro" id="IPR006059">
    <property type="entry name" value="SBP"/>
</dbReference>
<evidence type="ECO:0000313" key="6">
    <source>
        <dbReference type="EMBL" id="KAB8287232.1"/>
    </source>
</evidence>